<dbReference type="Pfam" id="PF00474">
    <property type="entry name" value="SSF"/>
    <property type="match status" value="1"/>
</dbReference>
<dbReference type="RefSeq" id="WP_035079303.1">
    <property type="nucleotide sequence ID" value="NZ_JMIH01000039.1"/>
</dbReference>
<evidence type="ECO:0000256" key="6">
    <source>
        <dbReference type="ARBA" id="ARBA00023136"/>
    </source>
</evidence>
<feature type="transmembrane region" description="Helical" evidence="8">
    <location>
        <begin position="356"/>
        <end position="375"/>
    </location>
</feature>
<evidence type="ECO:0000313" key="10">
    <source>
        <dbReference type="Proteomes" id="UP000027821"/>
    </source>
</evidence>
<dbReference type="PANTHER" id="PTHR48086">
    <property type="entry name" value="SODIUM/PROLINE SYMPORTER-RELATED"/>
    <property type="match status" value="1"/>
</dbReference>
<evidence type="ECO:0000256" key="2">
    <source>
        <dbReference type="ARBA" id="ARBA00006434"/>
    </source>
</evidence>
<feature type="transmembrane region" description="Helical" evidence="8">
    <location>
        <begin position="6"/>
        <end position="24"/>
    </location>
</feature>
<comment type="similarity">
    <text evidence="2 7">Belongs to the sodium:solute symporter (SSF) (TC 2.A.21) family.</text>
</comment>
<dbReference type="CDD" id="cd11474">
    <property type="entry name" value="SLC5sbd_CHT"/>
    <property type="match status" value="1"/>
</dbReference>
<accession>A0A074KVU3</accession>
<feature type="transmembrane region" description="Helical" evidence="8">
    <location>
        <begin position="387"/>
        <end position="404"/>
    </location>
</feature>
<dbReference type="GO" id="GO:0005886">
    <property type="term" value="C:plasma membrane"/>
    <property type="evidence" value="ECO:0007669"/>
    <property type="project" value="TreeGrafter"/>
</dbReference>
<name>A0A074KVU3_9BACT</name>
<feature type="transmembrane region" description="Helical" evidence="8">
    <location>
        <begin position="115"/>
        <end position="144"/>
    </location>
</feature>
<keyword evidence="6 8" id="KW-0472">Membrane</keyword>
<organism evidence="9 10">
    <name type="scientific">Anditalea andensis</name>
    <dbReference type="NCBI Taxonomy" id="1048983"/>
    <lineage>
        <taxon>Bacteria</taxon>
        <taxon>Pseudomonadati</taxon>
        <taxon>Bacteroidota</taxon>
        <taxon>Cytophagia</taxon>
        <taxon>Cytophagales</taxon>
        <taxon>Cytophagaceae</taxon>
        <taxon>Anditalea</taxon>
    </lineage>
</organism>
<feature type="transmembrane region" description="Helical" evidence="8">
    <location>
        <begin position="150"/>
        <end position="169"/>
    </location>
</feature>
<comment type="caution">
    <text evidence="9">The sequence shown here is derived from an EMBL/GenBank/DDBJ whole genome shotgun (WGS) entry which is preliminary data.</text>
</comment>
<keyword evidence="4 8" id="KW-0812">Transmembrane</keyword>
<evidence type="ECO:0000256" key="1">
    <source>
        <dbReference type="ARBA" id="ARBA00004141"/>
    </source>
</evidence>
<feature type="transmembrane region" description="Helical" evidence="8">
    <location>
        <begin position="181"/>
        <end position="203"/>
    </location>
</feature>
<comment type="subcellular location">
    <subcellularLocation>
        <location evidence="1">Membrane</location>
        <topology evidence="1">Multi-pass membrane protein</topology>
    </subcellularLocation>
</comment>
<feature type="transmembrane region" description="Helical" evidence="8">
    <location>
        <begin position="76"/>
        <end position="94"/>
    </location>
</feature>
<evidence type="ECO:0000256" key="5">
    <source>
        <dbReference type="ARBA" id="ARBA00022989"/>
    </source>
</evidence>
<feature type="transmembrane region" description="Helical" evidence="8">
    <location>
        <begin position="437"/>
        <end position="454"/>
    </location>
</feature>
<evidence type="ECO:0000256" key="4">
    <source>
        <dbReference type="ARBA" id="ARBA00022692"/>
    </source>
</evidence>
<dbReference type="eggNOG" id="COG0591">
    <property type="taxonomic scope" value="Bacteria"/>
</dbReference>
<keyword evidence="5 8" id="KW-1133">Transmembrane helix</keyword>
<dbReference type="Gene3D" id="1.20.1730.10">
    <property type="entry name" value="Sodium/glucose cotransporter"/>
    <property type="match status" value="1"/>
</dbReference>
<dbReference type="PANTHER" id="PTHR48086:SF7">
    <property type="entry name" value="SODIUM-SOLUTE SYMPORTER-RELATED"/>
    <property type="match status" value="1"/>
</dbReference>
<keyword evidence="3" id="KW-0813">Transport</keyword>
<dbReference type="PROSITE" id="PS50283">
    <property type="entry name" value="NA_SOLUT_SYMP_3"/>
    <property type="match status" value="1"/>
</dbReference>
<dbReference type="STRING" id="1048983.EL17_21265"/>
<dbReference type="InterPro" id="IPR038377">
    <property type="entry name" value="Na/Glc_symporter_sf"/>
</dbReference>
<feature type="transmembrane region" description="Helical" evidence="8">
    <location>
        <begin position="261"/>
        <end position="285"/>
    </location>
</feature>
<feature type="transmembrane region" description="Helical" evidence="8">
    <location>
        <begin position="411"/>
        <end position="431"/>
    </location>
</feature>
<sequence length="468" mass="51216">MLITAVIIYLLVTVCIGVWSSKLVKNSNDFVLAGRQLPLFLSASALFATWFGSETIFGASSEYLDHGLQGVIEDPFGGALCLVLFGMFYLRPMYRMNVLTLGDVFKKLYGKKVEFLSSVFMVPAYFGYVAAQLVALSLIMGAIVDIPLPAGIILSAVIVVIYTFLGGMWAISITDFIQTTLIIVGLVWVSIMVAQEAGGIMPVLEAAPEGSFQFFPETGWDSWINYLGAWMILGLGSIPSQDIYQRVMSAKSEKVAVQSTYLAGGFYLSFGLLPLFIALGARVLYPEIYLENKQMLLPEMVLQHGGLPIQILFFGALLSAIMSTTSSGLLAPAAIISENIIRPHFGKRLKDQNFLWILRVNIIVVAVIAVVMATWKANIYELVAEASMLLLVSLFVPLTAGLYWKKSTKQGAIMAIVIGMFSYLILSFMVLPIYPHVIALGISAGAMVIGSHLYPNKTYKNYVSENIP</sequence>
<proteinExistence type="inferred from homology"/>
<dbReference type="OrthoDB" id="9789704at2"/>
<dbReference type="InterPro" id="IPR001734">
    <property type="entry name" value="Na/solute_symporter"/>
</dbReference>
<evidence type="ECO:0000313" key="9">
    <source>
        <dbReference type="EMBL" id="KEO71718.1"/>
    </source>
</evidence>
<reference evidence="9 10" key="1">
    <citation type="submission" date="2014-04" db="EMBL/GenBank/DDBJ databases">
        <title>Characterization and application of a salt tolerant electro-active bacterium.</title>
        <authorList>
            <person name="Yang L."/>
            <person name="Wei S."/>
            <person name="Tay Q.X.M."/>
        </authorList>
    </citation>
    <scope>NUCLEOTIDE SEQUENCE [LARGE SCALE GENOMIC DNA]</scope>
    <source>
        <strain evidence="9 10">LY1</strain>
    </source>
</reference>
<keyword evidence="10" id="KW-1185">Reference proteome</keyword>
<dbReference type="EMBL" id="JMIH01000039">
    <property type="protein sequence ID" value="KEO71718.1"/>
    <property type="molecule type" value="Genomic_DNA"/>
</dbReference>
<dbReference type="Proteomes" id="UP000027821">
    <property type="component" value="Unassembled WGS sequence"/>
</dbReference>
<feature type="transmembrane region" description="Helical" evidence="8">
    <location>
        <begin position="223"/>
        <end position="240"/>
    </location>
</feature>
<gene>
    <name evidence="9" type="ORF">EL17_21265</name>
</gene>
<dbReference type="GO" id="GO:0022857">
    <property type="term" value="F:transmembrane transporter activity"/>
    <property type="evidence" value="ECO:0007669"/>
    <property type="project" value="InterPro"/>
</dbReference>
<dbReference type="InterPro" id="IPR050277">
    <property type="entry name" value="Sodium:Solute_Symporter"/>
</dbReference>
<dbReference type="AlphaFoldDB" id="A0A074KVU3"/>
<evidence type="ECO:0000256" key="7">
    <source>
        <dbReference type="RuleBase" id="RU362091"/>
    </source>
</evidence>
<protein>
    <submittedName>
        <fullName evidence="9">Sodium:solute symporter</fullName>
    </submittedName>
</protein>
<evidence type="ECO:0000256" key="8">
    <source>
        <dbReference type="SAM" id="Phobius"/>
    </source>
</evidence>
<feature type="transmembrane region" description="Helical" evidence="8">
    <location>
        <begin position="36"/>
        <end position="56"/>
    </location>
</feature>
<feature type="transmembrane region" description="Helical" evidence="8">
    <location>
        <begin position="305"/>
        <end position="335"/>
    </location>
</feature>
<evidence type="ECO:0000256" key="3">
    <source>
        <dbReference type="ARBA" id="ARBA00022448"/>
    </source>
</evidence>